<reference evidence="1" key="1">
    <citation type="journal article" date="2015" name="Nature">
        <title>Complex archaea that bridge the gap between prokaryotes and eukaryotes.</title>
        <authorList>
            <person name="Spang A."/>
            <person name="Saw J.H."/>
            <person name="Jorgensen S.L."/>
            <person name="Zaremba-Niedzwiedzka K."/>
            <person name="Martijn J."/>
            <person name="Lind A.E."/>
            <person name="van Eijk R."/>
            <person name="Schleper C."/>
            <person name="Guy L."/>
            <person name="Ettema T.J."/>
        </authorList>
    </citation>
    <scope>NUCLEOTIDE SEQUENCE</scope>
</reference>
<gene>
    <name evidence="1" type="ORF">LCGC14_1650090</name>
</gene>
<dbReference type="AlphaFoldDB" id="A0A0F9IJK3"/>
<evidence type="ECO:0000313" key="1">
    <source>
        <dbReference type="EMBL" id="KKM19989.1"/>
    </source>
</evidence>
<comment type="caution">
    <text evidence="1">The sequence shown here is derived from an EMBL/GenBank/DDBJ whole genome shotgun (WGS) entry which is preliminary data.</text>
</comment>
<dbReference type="EMBL" id="LAZR01013863">
    <property type="protein sequence ID" value="KKM19989.1"/>
    <property type="molecule type" value="Genomic_DNA"/>
</dbReference>
<name>A0A0F9IJK3_9ZZZZ</name>
<organism evidence="1">
    <name type="scientific">marine sediment metagenome</name>
    <dbReference type="NCBI Taxonomy" id="412755"/>
    <lineage>
        <taxon>unclassified sequences</taxon>
        <taxon>metagenomes</taxon>
        <taxon>ecological metagenomes</taxon>
    </lineage>
</organism>
<sequence>MAKYRKIPIVIEAEQWFKNGDHSKDNTEIFDGSDGKPFEGEGKVVRYYRTPDLDGQHKCMYCNQIMHIHGWIDTLEGGHIVCPGDWIITGVEGEHYPCKPKIFEKTYEQVKEASND</sequence>
<accession>A0A0F9IJK3</accession>
<protein>
    <submittedName>
        <fullName evidence="1">Uncharacterized protein</fullName>
    </submittedName>
</protein>
<proteinExistence type="predicted"/>